<name>A0ABV0TZI8_9TELE</name>
<evidence type="ECO:0000313" key="1">
    <source>
        <dbReference type="EMBL" id="MEQ2237911.1"/>
    </source>
</evidence>
<accession>A0ABV0TZI8</accession>
<keyword evidence="2" id="KW-1185">Reference proteome</keyword>
<gene>
    <name evidence="1" type="ORF">ILYODFUR_028065</name>
</gene>
<dbReference type="EMBL" id="JAHRIQ010050117">
    <property type="protein sequence ID" value="MEQ2237911.1"/>
    <property type="molecule type" value="Genomic_DNA"/>
</dbReference>
<comment type="caution">
    <text evidence="1">The sequence shown here is derived from an EMBL/GenBank/DDBJ whole genome shotgun (WGS) entry which is preliminary data.</text>
</comment>
<evidence type="ECO:0000313" key="2">
    <source>
        <dbReference type="Proteomes" id="UP001482620"/>
    </source>
</evidence>
<organism evidence="1 2">
    <name type="scientific">Ilyodon furcidens</name>
    <name type="common">goldbreast splitfin</name>
    <dbReference type="NCBI Taxonomy" id="33524"/>
    <lineage>
        <taxon>Eukaryota</taxon>
        <taxon>Metazoa</taxon>
        <taxon>Chordata</taxon>
        <taxon>Craniata</taxon>
        <taxon>Vertebrata</taxon>
        <taxon>Euteleostomi</taxon>
        <taxon>Actinopterygii</taxon>
        <taxon>Neopterygii</taxon>
        <taxon>Teleostei</taxon>
        <taxon>Neoteleostei</taxon>
        <taxon>Acanthomorphata</taxon>
        <taxon>Ovalentaria</taxon>
        <taxon>Atherinomorphae</taxon>
        <taxon>Cyprinodontiformes</taxon>
        <taxon>Goodeidae</taxon>
        <taxon>Ilyodon</taxon>
    </lineage>
</organism>
<sequence>MSHYINHHSTLVFQLCEFAAVFRLIVPFMTQFGLTFDSGMHYYMEQIILSSFGCKTRPNHQPSTTVLDSGYSMVVLEKTSFALQPFQRSHICLVFYHHEL</sequence>
<protein>
    <submittedName>
        <fullName evidence="1">Uncharacterized protein</fullName>
    </submittedName>
</protein>
<proteinExistence type="predicted"/>
<reference evidence="1 2" key="1">
    <citation type="submission" date="2021-06" db="EMBL/GenBank/DDBJ databases">
        <authorList>
            <person name="Palmer J.M."/>
        </authorList>
    </citation>
    <scope>NUCLEOTIDE SEQUENCE [LARGE SCALE GENOMIC DNA]</scope>
    <source>
        <strain evidence="2">if_2019</strain>
        <tissue evidence="1">Muscle</tissue>
    </source>
</reference>
<dbReference type="Proteomes" id="UP001482620">
    <property type="component" value="Unassembled WGS sequence"/>
</dbReference>